<dbReference type="AlphaFoldDB" id="A0A2W1LDS2"/>
<protein>
    <submittedName>
        <fullName evidence="2">GNAT family N-acetyltransferase</fullName>
    </submittedName>
</protein>
<evidence type="ECO:0000313" key="2">
    <source>
        <dbReference type="EMBL" id="PZD96799.1"/>
    </source>
</evidence>
<evidence type="ECO:0000259" key="1">
    <source>
        <dbReference type="PROSITE" id="PS51186"/>
    </source>
</evidence>
<dbReference type="Pfam" id="PF13508">
    <property type="entry name" value="Acetyltransf_7"/>
    <property type="match status" value="1"/>
</dbReference>
<dbReference type="PANTHER" id="PTHR43233:SF1">
    <property type="entry name" value="FAMILY N-ACETYLTRANSFERASE, PUTATIVE (AFU_ORTHOLOGUE AFUA_6G03350)-RELATED"/>
    <property type="match status" value="1"/>
</dbReference>
<name>A0A2W1LDS2_9BACL</name>
<dbReference type="CDD" id="cd04301">
    <property type="entry name" value="NAT_SF"/>
    <property type="match status" value="1"/>
</dbReference>
<gene>
    <name evidence="2" type="ORF">DNH61_06270</name>
</gene>
<dbReference type="InterPro" id="IPR000182">
    <property type="entry name" value="GNAT_dom"/>
</dbReference>
<dbReference type="SUPFAM" id="SSF55729">
    <property type="entry name" value="Acyl-CoA N-acyltransferases (Nat)"/>
    <property type="match status" value="1"/>
</dbReference>
<comment type="caution">
    <text evidence="2">The sequence shown here is derived from an EMBL/GenBank/DDBJ whole genome shotgun (WGS) entry which is preliminary data.</text>
</comment>
<keyword evidence="3" id="KW-1185">Reference proteome</keyword>
<dbReference type="EMBL" id="QKRB01000036">
    <property type="protein sequence ID" value="PZD96799.1"/>
    <property type="molecule type" value="Genomic_DNA"/>
</dbReference>
<dbReference type="GO" id="GO:0016747">
    <property type="term" value="F:acyltransferase activity, transferring groups other than amino-acyl groups"/>
    <property type="evidence" value="ECO:0007669"/>
    <property type="project" value="InterPro"/>
</dbReference>
<proteinExistence type="predicted"/>
<reference evidence="2 3" key="1">
    <citation type="submission" date="2018-06" db="EMBL/GenBank/DDBJ databases">
        <title>Paenibacillus imtechensis sp. nov.</title>
        <authorList>
            <person name="Pinnaka A.K."/>
            <person name="Singh H."/>
            <person name="Kaur M."/>
        </authorList>
    </citation>
    <scope>NUCLEOTIDE SEQUENCE [LARGE SCALE GENOMIC DNA]</scope>
    <source>
        <strain evidence="2 3">SMB1</strain>
    </source>
</reference>
<accession>A0A2W1LDS2</accession>
<dbReference type="PANTHER" id="PTHR43233">
    <property type="entry name" value="FAMILY N-ACETYLTRANSFERASE, PUTATIVE (AFU_ORTHOLOGUE AFUA_6G03350)-RELATED"/>
    <property type="match status" value="1"/>
</dbReference>
<dbReference type="Gene3D" id="3.40.630.30">
    <property type="match status" value="1"/>
</dbReference>
<sequence length="137" mass="15005">MLTDIEISHRAPEPKEYNALRVSAGLSPKDLEGARTGLQNSIFAVVLRDPSKQLIAMGRIVGDGGCFYQVVDIAVDPAYQGKGYGKLIMAELMGYLDNTAPKDSYVSLIADVPADGLYKQYGFEYTSPKSVGMFKRY</sequence>
<dbReference type="PROSITE" id="PS51186">
    <property type="entry name" value="GNAT"/>
    <property type="match status" value="1"/>
</dbReference>
<dbReference type="InterPro" id="IPR016181">
    <property type="entry name" value="Acyl_CoA_acyltransferase"/>
</dbReference>
<dbReference type="Proteomes" id="UP000249522">
    <property type="component" value="Unassembled WGS sequence"/>
</dbReference>
<evidence type="ECO:0000313" key="3">
    <source>
        <dbReference type="Proteomes" id="UP000249522"/>
    </source>
</evidence>
<dbReference type="OrthoDB" id="9775804at2"/>
<dbReference type="RefSeq" id="WP_111145810.1">
    <property type="nucleotide sequence ID" value="NZ_QKRB01000036.1"/>
</dbReference>
<keyword evidence="2" id="KW-0808">Transferase</keyword>
<dbReference type="InterPro" id="IPR053144">
    <property type="entry name" value="Acetyltransferase_Butenolide"/>
</dbReference>
<feature type="domain" description="N-acetyltransferase" evidence="1">
    <location>
        <begin position="5"/>
        <end position="137"/>
    </location>
</feature>
<organism evidence="2 3">
    <name type="scientific">Paenibacillus sambharensis</name>
    <dbReference type="NCBI Taxonomy" id="1803190"/>
    <lineage>
        <taxon>Bacteria</taxon>
        <taxon>Bacillati</taxon>
        <taxon>Bacillota</taxon>
        <taxon>Bacilli</taxon>
        <taxon>Bacillales</taxon>
        <taxon>Paenibacillaceae</taxon>
        <taxon>Paenibacillus</taxon>
    </lineage>
</organism>